<evidence type="ECO:0000313" key="4">
    <source>
        <dbReference type="Proteomes" id="UP000601435"/>
    </source>
</evidence>
<dbReference type="InterPro" id="IPR001584">
    <property type="entry name" value="Integrase_cat-core"/>
</dbReference>
<evidence type="ECO:0000313" key="3">
    <source>
        <dbReference type="EMBL" id="CAE7680579.1"/>
    </source>
</evidence>
<feature type="region of interest" description="Disordered" evidence="1">
    <location>
        <begin position="1"/>
        <end position="50"/>
    </location>
</feature>
<sequence>MPKSMITTKFSPPESAPEEDAQQANPFDELPGLPEEYVPSEPGIDFGDGLLGDLAEEVECATEPPPGYAVEAVEALAKPGDDEGDPVETYGDETYEWIDDEGLDVALKEATTRIEMVTLRFFVGLKSKTGPDVTAGIQQLVLKITQRFPLRVLHCDPGTECTSEALTKWLPGQGVKLQTTIPTDKQGNGLAERVVGWFKSRARTLLAANDLPASYWPVAMRWAAEAHNRTVLLQESLPAFGQVVLHKLKKPAGGHKELITRWVKTKYGAPYLTVTDGHVLFTQEGNLVASRGFRTGVIDAEALKEAQPPPLQENEAPSEEEELIPDGELPLVSPERRLREKTTVRFVEGGLDDDHPESLAKIGLLDDNFSNEHFRRLVTALEGRELPTADRRGELQGRFILGAYGHGGQRGVTTLCKSYPKLTLYLNKFLKAHTREPEYPAEWATILLVHASDVPIHRDYRNEWKTRNFALCVPGVTELWKGPPHKGKSEESALVPDWNSADVAVLTDEVKSFDPRCHHAVRRSPDWVIEEDDGPPPWDRGPLGATRNSPNADTLPSDLHLFLWQRDIVYLQAELRRWEAERVMFGVHPSGTRRTQIRASVGTNLTLCRRNREVSLQNDRRKPNNPVGASSSSSGHEFPNQVSLQHDWRQPAFSVGASGSLTTSASFDQGSVPGSELPPTSTTGVPSYATAYAHPDPYEPASHYWEDEWIPTVAAVSAPEQTSVRQHLDKWKGPAQDELDSLINMGAIRRHYGAAARHSAWSTDIKNAFLLASVHKRSSGKFVRLEYLNEHLGVANPVRGDPSVHAVTAASRTFRTMDPAEGQGMMLVLALLMLQLQPAASQEEEEAEQVDIDLYVVAVMMACSVLFVWELGKHCLKQCLYEQRPHATSHVHLHVST</sequence>
<comment type="caution">
    <text evidence="3">The sequence shown here is derived from an EMBL/GenBank/DDBJ whole genome shotgun (WGS) entry which is preliminary data.</text>
</comment>
<feature type="compositionally biased region" description="Polar residues" evidence="1">
    <location>
        <begin position="627"/>
        <end position="641"/>
    </location>
</feature>
<dbReference type="GO" id="GO:0003676">
    <property type="term" value="F:nucleic acid binding"/>
    <property type="evidence" value="ECO:0007669"/>
    <property type="project" value="InterPro"/>
</dbReference>
<accession>A0A812WE27</accession>
<dbReference type="GO" id="GO:0015074">
    <property type="term" value="P:DNA integration"/>
    <property type="evidence" value="ECO:0007669"/>
    <property type="project" value="InterPro"/>
</dbReference>
<dbReference type="SUPFAM" id="SSF53098">
    <property type="entry name" value="Ribonuclease H-like"/>
    <property type="match status" value="1"/>
</dbReference>
<dbReference type="EMBL" id="CAJNJA010033520">
    <property type="protein sequence ID" value="CAE7680579.1"/>
    <property type="molecule type" value="Genomic_DNA"/>
</dbReference>
<name>A0A812WE27_9DINO</name>
<feature type="region of interest" description="Disordered" evidence="1">
    <location>
        <begin position="664"/>
        <end position="688"/>
    </location>
</feature>
<dbReference type="OrthoDB" id="7691805at2759"/>
<organism evidence="3 4">
    <name type="scientific">Symbiodinium necroappetens</name>
    <dbReference type="NCBI Taxonomy" id="1628268"/>
    <lineage>
        <taxon>Eukaryota</taxon>
        <taxon>Sar</taxon>
        <taxon>Alveolata</taxon>
        <taxon>Dinophyceae</taxon>
        <taxon>Suessiales</taxon>
        <taxon>Symbiodiniaceae</taxon>
        <taxon>Symbiodinium</taxon>
    </lineage>
</organism>
<feature type="compositionally biased region" description="Basic and acidic residues" evidence="1">
    <location>
        <begin position="613"/>
        <end position="622"/>
    </location>
</feature>
<protein>
    <submittedName>
        <fullName evidence="3">GIP protein</fullName>
    </submittedName>
</protein>
<dbReference type="InterPro" id="IPR036397">
    <property type="entry name" value="RNaseH_sf"/>
</dbReference>
<gene>
    <name evidence="3" type="primary">GIP</name>
    <name evidence="3" type="ORF">SNEC2469_LOCUS19566</name>
</gene>
<dbReference type="Proteomes" id="UP000601435">
    <property type="component" value="Unassembled WGS sequence"/>
</dbReference>
<feature type="compositionally biased region" description="Polar residues" evidence="1">
    <location>
        <begin position="1"/>
        <end position="10"/>
    </location>
</feature>
<dbReference type="InterPro" id="IPR012337">
    <property type="entry name" value="RNaseH-like_sf"/>
</dbReference>
<feature type="domain" description="Integrase catalytic" evidence="2">
    <location>
        <begin position="82"/>
        <end position="252"/>
    </location>
</feature>
<proteinExistence type="predicted"/>
<dbReference type="AlphaFoldDB" id="A0A812WE27"/>
<keyword evidence="4" id="KW-1185">Reference proteome</keyword>
<feature type="non-terminal residue" evidence="3">
    <location>
        <position position="897"/>
    </location>
</feature>
<evidence type="ECO:0000256" key="1">
    <source>
        <dbReference type="SAM" id="MobiDB-lite"/>
    </source>
</evidence>
<feature type="region of interest" description="Disordered" evidence="1">
    <location>
        <begin position="528"/>
        <end position="551"/>
    </location>
</feature>
<reference evidence="3" key="1">
    <citation type="submission" date="2021-02" db="EMBL/GenBank/DDBJ databases">
        <authorList>
            <person name="Dougan E. K."/>
            <person name="Rhodes N."/>
            <person name="Thang M."/>
            <person name="Chan C."/>
        </authorList>
    </citation>
    <scope>NUCLEOTIDE SEQUENCE</scope>
</reference>
<dbReference type="PROSITE" id="PS50994">
    <property type="entry name" value="INTEGRASE"/>
    <property type="match status" value="1"/>
</dbReference>
<feature type="region of interest" description="Disordered" evidence="1">
    <location>
        <begin position="613"/>
        <end position="641"/>
    </location>
</feature>
<dbReference type="Gene3D" id="3.30.420.10">
    <property type="entry name" value="Ribonuclease H-like superfamily/Ribonuclease H"/>
    <property type="match status" value="1"/>
</dbReference>
<evidence type="ECO:0000259" key="2">
    <source>
        <dbReference type="PROSITE" id="PS50994"/>
    </source>
</evidence>